<dbReference type="AlphaFoldDB" id="A0A524RN59"/>
<dbReference type="InterPro" id="IPR021231">
    <property type="entry name" value="DUF2811"/>
</dbReference>
<dbReference type="EMBL" id="SRMO01000065">
    <property type="protein sequence ID" value="TGG92204.1"/>
    <property type="molecule type" value="Genomic_DNA"/>
</dbReference>
<reference evidence="1 2" key="1">
    <citation type="journal article" date="2019" name="mSystems">
        <title>Life at home and on the roam: Genomic adaptions reflect the dual lifestyle of an intracellular, facultative symbiont.</title>
        <authorList>
            <person name="Burgsdorf I."/>
        </authorList>
    </citation>
    <scope>NUCLEOTIDE SEQUENCE [LARGE SCALE GENOMIC DNA]</scope>
    <source>
        <strain evidence="1">277cV</strain>
    </source>
</reference>
<proteinExistence type="predicted"/>
<organism evidence="1 2">
    <name type="scientific">Aphanocapsa feldmannii 277cV</name>
    <dbReference type="NCBI Taxonomy" id="2507553"/>
    <lineage>
        <taxon>Bacteria</taxon>
        <taxon>Bacillati</taxon>
        <taxon>Cyanobacteriota</taxon>
        <taxon>Cyanophyceae</taxon>
        <taxon>Oscillatoriophycideae</taxon>
        <taxon>Chroococcales</taxon>
        <taxon>Microcystaceae</taxon>
        <taxon>Aphanocapsa</taxon>
    </lineage>
</organism>
<dbReference type="Proteomes" id="UP000317990">
    <property type="component" value="Unassembled WGS sequence"/>
</dbReference>
<gene>
    <name evidence="1" type="ORF">ERJ67_05925</name>
</gene>
<evidence type="ECO:0000313" key="1">
    <source>
        <dbReference type="EMBL" id="TGG92204.1"/>
    </source>
</evidence>
<sequence length="78" mass="8799">MGIRLLSPLNVSIQAELPEELFSSMQQFIEAHPSWDQYRLISCALAGFLQQNGVRNREVTRCYLDGMFGRPVGCQPPS</sequence>
<protein>
    <submittedName>
        <fullName evidence="1">DUF2811 domain-containing protein</fullName>
    </submittedName>
</protein>
<evidence type="ECO:0000313" key="2">
    <source>
        <dbReference type="Proteomes" id="UP000317990"/>
    </source>
</evidence>
<dbReference type="Pfam" id="PF10929">
    <property type="entry name" value="DUF2811"/>
    <property type="match status" value="1"/>
</dbReference>
<comment type="caution">
    <text evidence="1">The sequence shown here is derived from an EMBL/GenBank/DDBJ whole genome shotgun (WGS) entry which is preliminary data.</text>
</comment>
<name>A0A524RN59_9CHRO</name>
<accession>A0A524RN59</accession>